<keyword evidence="1" id="KW-0472">Membrane</keyword>
<name>A0A0K2USD6_LEPSM</name>
<organism evidence="2">
    <name type="scientific">Lepeophtheirus salmonis</name>
    <name type="common">Salmon louse</name>
    <name type="synonym">Caligus salmonis</name>
    <dbReference type="NCBI Taxonomy" id="72036"/>
    <lineage>
        <taxon>Eukaryota</taxon>
        <taxon>Metazoa</taxon>
        <taxon>Ecdysozoa</taxon>
        <taxon>Arthropoda</taxon>
        <taxon>Crustacea</taxon>
        <taxon>Multicrustacea</taxon>
        <taxon>Hexanauplia</taxon>
        <taxon>Copepoda</taxon>
        <taxon>Siphonostomatoida</taxon>
        <taxon>Caligidae</taxon>
        <taxon>Lepeophtheirus</taxon>
    </lineage>
</organism>
<keyword evidence="1" id="KW-1133">Transmembrane helix</keyword>
<protein>
    <submittedName>
        <fullName evidence="2">Uncharacterized protein</fullName>
    </submittedName>
</protein>
<reference evidence="2" key="1">
    <citation type="submission" date="2014-05" db="EMBL/GenBank/DDBJ databases">
        <authorList>
            <person name="Chronopoulou M."/>
        </authorList>
    </citation>
    <scope>NUCLEOTIDE SEQUENCE</scope>
    <source>
        <tissue evidence="2">Whole organism</tissue>
    </source>
</reference>
<dbReference type="AlphaFoldDB" id="A0A0K2USD6"/>
<keyword evidence="1" id="KW-0812">Transmembrane</keyword>
<feature type="transmembrane region" description="Helical" evidence="1">
    <location>
        <begin position="43"/>
        <end position="67"/>
    </location>
</feature>
<evidence type="ECO:0000256" key="1">
    <source>
        <dbReference type="SAM" id="Phobius"/>
    </source>
</evidence>
<dbReference type="EMBL" id="HACA01023265">
    <property type="protein sequence ID" value="CDW40626.1"/>
    <property type="molecule type" value="Transcribed_RNA"/>
</dbReference>
<proteinExistence type="predicted"/>
<evidence type="ECO:0000313" key="2">
    <source>
        <dbReference type="EMBL" id="CDW40626.1"/>
    </source>
</evidence>
<sequence length="81" mass="9664">VHLLISIPLYTLKQCIKKYHLIFVEVQLESFVLIFKSFYVYRYQGIVCLIVRLFVNYYIGCCLTSLLKETQKNTHDNHSFI</sequence>
<accession>A0A0K2USD6</accession>
<feature type="non-terminal residue" evidence="2">
    <location>
        <position position="1"/>
    </location>
</feature>